<name>A0A9W4CUE0_BLUGR</name>
<proteinExistence type="predicted"/>
<accession>A0A9W4CUE0</accession>
<dbReference type="AlphaFoldDB" id="A0A9W4CUE0"/>
<reference evidence="1" key="1">
    <citation type="submission" date="2020-10" db="EMBL/GenBank/DDBJ databases">
        <authorList>
            <person name="Muller C M."/>
        </authorList>
    </citation>
    <scope>NUCLEOTIDE SEQUENCE</scope>
    <source>
        <strain evidence="1">THUN-12</strain>
    </source>
</reference>
<evidence type="ECO:0000313" key="2">
    <source>
        <dbReference type="Proteomes" id="UP000683417"/>
    </source>
</evidence>
<evidence type="ECO:0000313" key="1">
    <source>
        <dbReference type="EMBL" id="CAD6498649.1"/>
    </source>
</evidence>
<gene>
    <name evidence="1" type="ORF">BGTH12_LOCUS7</name>
</gene>
<dbReference type="Proteomes" id="UP000683417">
    <property type="component" value="Unassembled WGS sequence"/>
</dbReference>
<protein>
    <submittedName>
        <fullName evidence="1">BgTH12-04310</fullName>
    </submittedName>
</protein>
<organism evidence="1 2">
    <name type="scientific">Blumeria graminis f. sp. triticale</name>
    <dbReference type="NCBI Taxonomy" id="1689686"/>
    <lineage>
        <taxon>Eukaryota</taxon>
        <taxon>Fungi</taxon>
        <taxon>Dikarya</taxon>
        <taxon>Ascomycota</taxon>
        <taxon>Pezizomycotina</taxon>
        <taxon>Leotiomycetes</taxon>
        <taxon>Erysiphales</taxon>
        <taxon>Erysiphaceae</taxon>
        <taxon>Blumeria</taxon>
    </lineage>
</organism>
<sequence>MLLEIFQEDFVEWDSDNFAMVYPPILRRFKTLLMSRGIYVGCENNKRSTVAQQLAALLENDTHDLPRWPKRELDQMIG</sequence>
<dbReference type="EMBL" id="CAJHIT010000001">
    <property type="protein sequence ID" value="CAD6498649.1"/>
    <property type="molecule type" value="Genomic_DNA"/>
</dbReference>
<comment type="caution">
    <text evidence="1">The sequence shown here is derived from an EMBL/GenBank/DDBJ whole genome shotgun (WGS) entry which is preliminary data.</text>
</comment>